<dbReference type="InterPro" id="IPR048765">
    <property type="entry name" value="PWP3A_3B_4_N"/>
</dbReference>
<evidence type="ECO:0008006" key="8">
    <source>
        <dbReference type="Google" id="ProtNLM"/>
    </source>
</evidence>
<feature type="region of interest" description="Disordered" evidence="2">
    <location>
        <begin position="665"/>
        <end position="692"/>
    </location>
</feature>
<dbReference type="Pfam" id="PF20886">
    <property type="entry name" value="PWP3A-B_C"/>
    <property type="match status" value="1"/>
</dbReference>
<dbReference type="Gene3D" id="6.10.300.20">
    <property type="match status" value="1"/>
</dbReference>
<evidence type="ECO:0000313" key="6">
    <source>
        <dbReference type="EMBL" id="GCC31155.1"/>
    </source>
</evidence>
<dbReference type="InterPro" id="IPR048795">
    <property type="entry name" value="PWP3A_3B_4_C"/>
</dbReference>
<evidence type="ECO:0000259" key="4">
    <source>
        <dbReference type="Pfam" id="PF20886"/>
    </source>
</evidence>
<feature type="compositionally biased region" description="Basic and acidic residues" evidence="2">
    <location>
        <begin position="439"/>
        <end position="455"/>
    </location>
</feature>
<feature type="region of interest" description="Disordered" evidence="2">
    <location>
        <begin position="439"/>
        <end position="461"/>
    </location>
</feature>
<dbReference type="PANTHER" id="PTHR31333:SF6">
    <property type="entry name" value="MUM1 LIKE 1"/>
    <property type="match status" value="1"/>
</dbReference>
<dbReference type="SUPFAM" id="SSF63748">
    <property type="entry name" value="Tudor/PWWP/MBT"/>
    <property type="match status" value="1"/>
</dbReference>
<name>A0A401SL78_CHIPU</name>
<dbReference type="STRING" id="137246.A0A401SL78"/>
<dbReference type="Gene3D" id="2.30.30.140">
    <property type="match status" value="1"/>
</dbReference>
<dbReference type="OrthoDB" id="10013064at2759"/>
<feature type="compositionally biased region" description="Polar residues" evidence="2">
    <location>
        <begin position="392"/>
        <end position="402"/>
    </location>
</feature>
<gene>
    <name evidence="6" type="ORF">chiPu_0009611</name>
</gene>
<accession>A0A401SL78</accession>
<dbReference type="Pfam" id="PF20887">
    <property type="entry name" value="PWP3A-B_N"/>
    <property type="match status" value="1"/>
</dbReference>
<dbReference type="InterPro" id="IPR040263">
    <property type="entry name" value="PWP3A_3B_4"/>
</dbReference>
<evidence type="ECO:0000256" key="2">
    <source>
        <dbReference type="SAM" id="MobiDB-lite"/>
    </source>
</evidence>
<feature type="region of interest" description="Disordered" evidence="2">
    <location>
        <begin position="190"/>
        <end position="212"/>
    </location>
</feature>
<feature type="domain" description="PWWP" evidence="5">
    <location>
        <begin position="7"/>
        <end position="102"/>
    </location>
</feature>
<feature type="compositionally biased region" description="Polar residues" evidence="2">
    <location>
        <begin position="308"/>
        <end position="324"/>
    </location>
</feature>
<dbReference type="InterPro" id="IPR035504">
    <property type="entry name" value="MUM1-like_PWWP"/>
</dbReference>
<feature type="domain" description="MUM1-like PWWP" evidence="3">
    <location>
        <begin position="531"/>
        <end position="611"/>
    </location>
</feature>
<sequence length="845" mass="96277">MSDLDKFVFCKWQGRLWPARILSKSANSPRKASETVSDCLDVQLICLDKQLCVKHRDTRPFEQKQAEDISSGLVHEEDFTHEEAVEELTYRKALRIALNILASRDSHTAQMTIKEPVMAKTRVLTSKEFKEYSCVHNANKTQNSPKKNGLRSLQGQETVCTRQSSRKLSCINKLPEVEQEKRLTRSCTLTPNSTKMKNHAGKEKNSGVRRSMGRPRKNLFKLQPNTSCGSHTRCEQPLPVKQEAADTHQYRSEDRLQNVGKSSIPIHYSKISGEGKDQNGEVKMMTLRSRVICKSACKEVTNSSVQFSCKPSVTPTSDSRSYLESTPKRRTSDNIGSHECSHFLRRPRNVQLEIKSNLGQNKLVEEQKKRKGNKCPEPVECLHTSTTSADLGINVRSSNQPNVDDFTRTRNPMQHVNGHKRSISDNSQMFCPTTQLNKREEFPPSKIQKEEEGSKMHTLSTAEPDTTIQSPAFQVDEIGLHSSSLSVEFSSIDSLSTSKHTDNGEEDEENDDEDENLPSILLHQEQWSVTEGMLVWCKFQKYPYWPAVVRSVKPRIKKASILFVDENIIDVEKNKKGFTVSVRTLKPFDCENRHQLTAAARYIYKTSVDWCVALIDDYRIRRGCGSFTGSFVEYCTAELSIPVRKSFGQDPSLMTFPYSSIANQVEGGHSDSEVETTPSKQHPTKKLLPDRKKAARDRANEKLVQFIVKAKGAEKHLQAVIKGQKPSRWLEEFKTLTRNSSVIDTYLEDDWQLDQVVNYLKAVCEMSVSTKLLDYERSRFILDVLLPEAIICAIAEVEQMSIKKAEEKYMKGPLHSEREVEHFNKEIEKEMKLKQKLLKKEESTS</sequence>
<feature type="region of interest" description="Disordered" evidence="2">
    <location>
        <begin position="392"/>
        <end position="427"/>
    </location>
</feature>
<evidence type="ECO:0000259" key="5">
    <source>
        <dbReference type="Pfam" id="PF20887"/>
    </source>
</evidence>
<feature type="compositionally biased region" description="Acidic residues" evidence="2">
    <location>
        <begin position="504"/>
        <end position="516"/>
    </location>
</feature>
<dbReference type="OMA" id="PPWAHRC"/>
<evidence type="ECO:0000259" key="3">
    <source>
        <dbReference type="Pfam" id="PF20884"/>
    </source>
</evidence>
<comment type="caution">
    <text evidence="6">The sequence shown here is derived from an EMBL/GenBank/DDBJ whole genome shotgun (WGS) entry which is preliminary data.</text>
</comment>
<dbReference type="EMBL" id="BEZZ01000346">
    <property type="protein sequence ID" value="GCC31155.1"/>
    <property type="molecule type" value="Genomic_DNA"/>
</dbReference>
<dbReference type="Proteomes" id="UP000287033">
    <property type="component" value="Unassembled WGS sequence"/>
</dbReference>
<comment type="similarity">
    <text evidence="1">Belongs to the PWWP3A family.</text>
</comment>
<evidence type="ECO:0000256" key="1">
    <source>
        <dbReference type="ARBA" id="ARBA00008188"/>
    </source>
</evidence>
<organism evidence="6 7">
    <name type="scientific">Chiloscyllium punctatum</name>
    <name type="common">Brownbanded bambooshark</name>
    <name type="synonym">Hemiscyllium punctatum</name>
    <dbReference type="NCBI Taxonomy" id="137246"/>
    <lineage>
        <taxon>Eukaryota</taxon>
        <taxon>Metazoa</taxon>
        <taxon>Chordata</taxon>
        <taxon>Craniata</taxon>
        <taxon>Vertebrata</taxon>
        <taxon>Chondrichthyes</taxon>
        <taxon>Elasmobranchii</taxon>
        <taxon>Galeomorphii</taxon>
        <taxon>Galeoidea</taxon>
        <taxon>Orectolobiformes</taxon>
        <taxon>Hemiscylliidae</taxon>
        <taxon>Chiloscyllium</taxon>
    </lineage>
</organism>
<dbReference type="PANTHER" id="PTHR31333">
    <property type="entry name" value="PWWP DOMAIN-CONTAINING DNA REPAIR FACTOR 3 FAMILY MEMBER"/>
    <property type="match status" value="1"/>
</dbReference>
<reference evidence="6 7" key="1">
    <citation type="journal article" date="2018" name="Nat. Ecol. Evol.">
        <title>Shark genomes provide insights into elasmobranch evolution and the origin of vertebrates.</title>
        <authorList>
            <person name="Hara Y"/>
            <person name="Yamaguchi K"/>
            <person name="Onimaru K"/>
            <person name="Kadota M"/>
            <person name="Koyanagi M"/>
            <person name="Keeley SD"/>
            <person name="Tatsumi K"/>
            <person name="Tanaka K"/>
            <person name="Motone F"/>
            <person name="Kageyama Y"/>
            <person name="Nozu R"/>
            <person name="Adachi N"/>
            <person name="Nishimura O"/>
            <person name="Nakagawa R"/>
            <person name="Tanegashima C"/>
            <person name="Kiyatake I"/>
            <person name="Matsumoto R"/>
            <person name="Murakumo K"/>
            <person name="Nishida K"/>
            <person name="Terakita A"/>
            <person name="Kuratani S"/>
            <person name="Sato K"/>
            <person name="Hyodo S Kuraku.S."/>
        </authorList>
    </citation>
    <scope>NUCLEOTIDE SEQUENCE [LARGE SCALE GENOMIC DNA]</scope>
</reference>
<dbReference type="CDD" id="cd06080">
    <property type="entry name" value="PWWP_MUM1-like"/>
    <property type="match status" value="1"/>
</dbReference>
<feature type="domain" description="PWWP" evidence="4">
    <location>
        <begin position="689"/>
        <end position="827"/>
    </location>
</feature>
<keyword evidence="7" id="KW-1185">Reference proteome</keyword>
<protein>
    <recommendedName>
        <fullName evidence="8">PWWP domain-containing protein</fullName>
    </recommendedName>
</protein>
<evidence type="ECO:0000313" key="7">
    <source>
        <dbReference type="Proteomes" id="UP000287033"/>
    </source>
</evidence>
<feature type="region of interest" description="Disordered" evidence="2">
    <location>
        <begin position="308"/>
        <end position="339"/>
    </location>
</feature>
<proteinExistence type="inferred from homology"/>
<feature type="region of interest" description="Disordered" evidence="2">
    <location>
        <begin position="493"/>
        <end position="516"/>
    </location>
</feature>
<dbReference type="Pfam" id="PF20884">
    <property type="entry name" value="MUM1-like_PWWP"/>
    <property type="match status" value="1"/>
</dbReference>
<dbReference type="AlphaFoldDB" id="A0A401SL78"/>